<dbReference type="EMBL" id="JAASQV010000001">
    <property type="protein sequence ID" value="NIJ64294.1"/>
    <property type="molecule type" value="Genomic_DNA"/>
</dbReference>
<feature type="transmembrane region" description="Helical" evidence="1">
    <location>
        <begin position="42"/>
        <end position="63"/>
    </location>
</feature>
<keyword evidence="1" id="KW-1133">Transmembrane helix</keyword>
<sequence>MAILLVLGMIAGLYMLAMLFTLAVYALPLYAGLSAGFWAQSAGYGVLASVGIGFGAAILTWVIGQFLFATIRSPALRVALALLFAIPAGLAGYHAVHGVAGLALDPGTIRTTLAWIGAFVIGVSAWLRLASVGPAARRAVPQADRAPTITAQAQS</sequence>
<evidence type="ECO:0000313" key="2">
    <source>
        <dbReference type="EMBL" id="NIJ64294.1"/>
    </source>
</evidence>
<dbReference type="RefSeq" id="WP_167298676.1">
    <property type="nucleotide sequence ID" value="NZ_JAASQV010000001.1"/>
</dbReference>
<protein>
    <recommendedName>
        <fullName evidence="4">DUF4175 domain-containing protein</fullName>
    </recommendedName>
</protein>
<proteinExistence type="predicted"/>
<keyword evidence="1" id="KW-0812">Transmembrane</keyword>
<dbReference type="Proteomes" id="UP000564677">
    <property type="component" value="Unassembled WGS sequence"/>
</dbReference>
<gene>
    <name evidence="2" type="ORF">FHR20_001225</name>
</gene>
<dbReference type="AlphaFoldDB" id="A0A7X5UXV8"/>
<feature type="transmembrane region" description="Helical" evidence="1">
    <location>
        <begin position="75"/>
        <end position="96"/>
    </location>
</feature>
<feature type="transmembrane region" description="Helical" evidence="1">
    <location>
        <begin position="108"/>
        <end position="129"/>
    </location>
</feature>
<evidence type="ECO:0000313" key="3">
    <source>
        <dbReference type="Proteomes" id="UP000564677"/>
    </source>
</evidence>
<organism evidence="2 3">
    <name type="scientific">Sphingomonas leidyi</name>
    <dbReference type="NCBI Taxonomy" id="68569"/>
    <lineage>
        <taxon>Bacteria</taxon>
        <taxon>Pseudomonadati</taxon>
        <taxon>Pseudomonadota</taxon>
        <taxon>Alphaproteobacteria</taxon>
        <taxon>Sphingomonadales</taxon>
        <taxon>Sphingomonadaceae</taxon>
        <taxon>Sphingomonas</taxon>
    </lineage>
</organism>
<keyword evidence="1" id="KW-0472">Membrane</keyword>
<evidence type="ECO:0000256" key="1">
    <source>
        <dbReference type="SAM" id="Phobius"/>
    </source>
</evidence>
<reference evidence="2 3" key="1">
    <citation type="submission" date="2020-03" db="EMBL/GenBank/DDBJ databases">
        <title>Genomic Encyclopedia of Type Strains, Phase IV (KMG-IV): sequencing the most valuable type-strain genomes for metagenomic binning, comparative biology and taxonomic classification.</title>
        <authorList>
            <person name="Goeker M."/>
        </authorList>
    </citation>
    <scope>NUCLEOTIDE SEQUENCE [LARGE SCALE GENOMIC DNA]</scope>
    <source>
        <strain evidence="2 3">DSM 4733</strain>
    </source>
</reference>
<accession>A0A7X5UXV8</accession>
<name>A0A7X5UXV8_9SPHN</name>
<evidence type="ECO:0008006" key="4">
    <source>
        <dbReference type="Google" id="ProtNLM"/>
    </source>
</evidence>
<comment type="caution">
    <text evidence="2">The sequence shown here is derived from an EMBL/GenBank/DDBJ whole genome shotgun (WGS) entry which is preliminary data.</text>
</comment>
<keyword evidence="3" id="KW-1185">Reference proteome</keyword>